<protein>
    <recommendedName>
        <fullName evidence="4">Ammonia monooxygenase</fullName>
    </recommendedName>
</protein>
<feature type="transmembrane region" description="Helical" evidence="1">
    <location>
        <begin position="275"/>
        <end position="297"/>
    </location>
</feature>
<accession>A0A7V8FKI6</accession>
<feature type="transmembrane region" description="Helical" evidence="1">
    <location>
        <begin position="40"/>
        <end position="58"/>
    </location>
</feature>
<dbReference type="Proteomes" id="UP000461670">
    <property type="component" value="Unassembled WGS sequence"/>
</dbReference>
<dbReference type="InterPro" id="IPR007820">
    <property type="entry name" value="AbrB_fam"/>
</dbReference>
<feature type="transmembrane region" description="Helical" evidence="1">
    <location>
        <begin position="222"/>
        <end position="238"/>
    </location>
</feature>
<organism evidence="2 3">
    <name type="scientific">Paracidovorax wautersii</name>
    <dbReference type="NCBI Taxonomy" id="1177982"/>
    <lineage>
        <taxon>Bacteria</taxon>
        <taxon>Pseudomonadati</taxon>
        <taxon>Pseudomonadota</taxon>
        <taxon>Betaproteobacteria</taxon>
        <taxon>Burkholderiales</taxon>
        <taxon>Comamonadaceae</taxon>
        <taxon>Paracidovorax</taxon>
    </lineage>
</organism>
<evidence type="ECO:0000256" key="1">
    <source>
        <dbReference type="SAM" id="Phobius"/>
    </source>
</evidence>
<comment type="caution">
    <text evidence="2">The sequence shown here is derived from an EMBL/GenBank/DDBJ whole genome shotgun (WGS) entry which is preliminary data.</text>
</comment>
<feature type="transmembrane region" description="Helical" evidence="1">
    <location>
        <begin position="250"/>
        <end position="268"/>
    </location>
</feature>
<dbReference type="PANTHER" id="PTHR38457:SF1">
    <property type="entry name" value="REGULATOR ABRB-RELATED"/>
    <property type="match status" value="1"/>
</dbReference>
<evidence type="ECO:0008006" key="4">
    <source>
        <dbReference type="Google" id="ProtNLM"/>
    </source>
</evidence>
<reference evidence="3" key="1">
    <citation type="journal article" date="2020" name="MBio">
        <title>Horizontal gene transfer to a defensive symbiont with a reduced genome amongst a multipartite beetle microbiome.</title>
        <authorList>
            <person name="Waterworth S.C."/>
            <person name="Florez L.V."/>
            <person name="Rees E.R."/>
            <person name="Hertweck C."/>
            <person name="Kaltenpoth M."/>
            <person name="Kwan J.C."/>
        </authorList>
    </citation>
    <scope>NUCLEOTIDE SEQUENCE [LARGE SCALE GENOMIC DNA]</scope>
</reference>
<dbReference type="PANTHER" id="PTHR38457">
    <property type="entry name" value="REGULATOR ABRB-RELATED"/>
    <property type="match status" value="1"/>
</dbReference>
<keyword evidence="1" id="KW-1133">Transmembrane helix</keyword>
<keyword evidence="1" id="KW-0472">Membrane</keyword>
<dbReference type="GO" id="GO:0016020">
    <property type="term" value="C:membrane"/>
    <property type="evidence" value="ECO:0007669"/>
    <property type="project" value="InterPro"/>
</dbReference>
<feature type="transmembrane region" description="Helical" evidence="1">
    <location>
        <begin position="70"/>
        <end position="87"/>
    </location>
</feature>
<evidence type="ECO:0000313" key="3">
    <source>
        <dbReference type="Proteomes" id="UP000461670"/>
    </source>
</evidence>
<dbReference type="AlphaFoldDB" id="A0A7V8FKI6"/>
<sequence>MPPSSTPRAAGRFSLPWAIAGTLLLALAAARLCVWLGTPIPWMIGPLLATAGLSILGAPTASWTPLRNGGQWVIGTALGLYFTPEVAMLLGRLWWAIALGVVWALLLGVLFGRWLLRVNRRHVAGLDATTTYFSGSIGGASEMTLLAERHGARTDLVASAHSLRVLIVTVLIPFAMQWSGMHGLDATPPATSHVDAGGLALLLAASAAGAVLMLWARRTNPWFLGAFLAATALTLLDWDLSAMPAWLSNAAQLVIGVSLGVRFTPAFLRGAPRWLLSVTWGTLAMVAICAGFAWLMAGPTGQHAATMILATSPGGIAEMSITAKVLQLGVPVVVAFQVCRLVAVLVLVEPVYARWVRPANKK</sequence>
<evidence type="ECO:0000313" key="2">
    <source>
        <dbReference type="EMBL" id="KAF1018201.1"/>
    </source>
</evidence>
<dbReference type="InterPro" id="IPR017516">
    <property type="entry name" value="AbrB_dup"/>
</dbReference>
<dbReference type="EMBL" id="WNDQ01000096">
    <property type="protein sequence ID" value="KAF1018201.1"/>
    <property type="molecule type" value="Genomic_DNA"/>
</dbReference>
<dbReference type="PIRSF" id="PIRSF038991">
    <property type="entry name" value="Protein_AbrB"/>
    <property type="match status" value="1"/>
</dbReference>
<feature type="transmembrane region" description="Helical" evidence="1">
    <location>
        <begin position="156"/>
        <end position="176"/>
    </location>
</feature>
<feature type="transmembrane region" description="Helical" evidence="1">
    <location>
        <begin position="196"/>
        <end position="215"/>
    </location>
</feature>
<dbReference type="Pfam" id="PF05145">
    <property type="entry name" value="AbrB"/>
    <property type="match status" value="1"/>
</dbReference>
<feature type="transmembrane region" description="Helical" evidence="1">
    <location>
        <begin position="93"/>
        <end position="116"/>
    </location>
</feature>
<keyword evidence="1" id="KW-0812">Transmembrane</keyword>
<dbReference type="GO" id="GO:0010468">
    <property type="term" value="P:regulation of gene expression"/>
    <property type="evidence" value="ECO:0007669"/>
    <property type="project" value="InterPro"/>
</dbReference>
<name>A0A7V8FKI6_9BURK</name>
<proteinExistence type="predicted"/>
<dbReference type="NCBIfam" id="TIGR03082">
    <property type="entry name" value="Gneg_AbrB_dup"/>
    <property type="match status" value="2"/>
</dbReference>
<feature type="transmembrane region" description="Helical" evidence="1">
    <location>
        <begin position="328"/>
        <end position="352"/>
    </location>
</feature>
<gene>
    <name evidence="2" type="ORF">GAK30_03784</name>
</gene>